<protein>
    <submittedName>
        <fullName evidence="9">ABC-type nitrate/sulfonate/bicarbonate transport system, permease component</fullName>
    </submittedName>
</protein>
<keyword evidence="4 7" id="KW-0812">Transmembrane</keyword>
<feature type="transmembrane region" description="Helical" evidence="7">
    <location>
        <begin position="221"/>
        <end position="239"/>
    </location>
</feature>
<sequence length="252" mass="27744">MLNFPIKRNFSYAASIFGLLFVWQAASMVYHNYELFPSPVSVFLQLIQLFSYQNYITDVIASLKRVVAGFFLAGIMGVSLGIITGINRRLSYIVKPIIELLRPIPPIAWIPIAILLFGLGDLPAIFLVFLGAFFPIFSNTYLGVTHVDGRYIKAAYSLGATMKEIVLHVLIPSSLPSIFIGLKVGLGVGWMAVIAAEMVGAQSGLGYSIQMNRLLLDINKVVSGMVTIGVIGALLNLLLDEERRKLIPWNHT</sequence>
<dbReference type="Proteomes" id="UP000034504">
    <property type="component" value="Unassembled WGS sequence"/>
</dbReference>
<keyword evidence="6 7" id="KW-0472">Membrane</keyword>
<comment type="caution">
    <text evidence="9">The sequence shown here is derived from an EMBL/GenBank/DDBJ whole genome shotgun (WGS) entry which is preliminary data.</text>
</comment>
<dbReference type="CDD" id="cd06261">
    <property type="entry name" value="TM_PBP2"/>
    <property type="match status" value="1"/>
</dbReference>
<dbReference type="EMBL" id="LCJU01000025">
    <property type="protein sequence ID" value="KKT84232.1"/>
    <property type="molecule type" value="Genomic_DNA"/>
</dbReference>
<evidence type="ECO:0000256" key="5">
    <source>
        <dbReference type="ARBA" id="ARBA00022989"/>
    </source>
</evidence>
<feature type="transmembrane region" description="Helical" evidence="7">
    <location>
        <begin position="12"/>
        <end position="33"/>
    </location>
</feature>
<dbReference type="GO" id="GO:0042918">
    <property type="term" value="P:alkanesulfonate transmembrane transport"/>
    <property type="evidence" value="ECO:0007669"/>
    <property type="project" value="UniProtKB-ARBA"/>
</dbReference>
<evidence type="ECO:0000256" key="2">
    <source>
        <dbReference type="ARBA" id="ARBA00022448"/>
    </source>
</evidence>
<dbReference type="GO" id="GO:0005886">
    <property type="term" value="C:plasma membrane"/>
    <property type="evidence" value="ECO:0007669"/>
    <property type="project" value="UniProtKB-SubCell"/>
</dbReference>
<proteinExistence type="inferred from homology"/>
<feature type="transmembrane region" description="Helical" evidence="7">
    <location>
        <begin position="66"/>
        <end position="88"/>
    </location>
</feature>
<evidence type="ECO:0000313" key="9">
    <source>
        <dbReference type="EMBL" id="KKT84232.1"/>
    </source>
</evidence>
<evidence type="ECO:0000256" key="1">
    <source>
        <dbReference type="ARBA" id="ARBA00004651"/>
    </source>
</evidence>
<evidence type="ECO:0000256" key="7">
    <source>
        <dbReference type="RuleBase" id="RU363032"/>
    </source>
</evidence>
<comment type="subcellular location">
    <subcellularLocation>
        <location evidence="1 7">Cell membrane</location>
        <topology evidence="1 7">Multi-pass membrane protein</topology>
    </subcellularLocation>
</comment>
<organism evidence="9 10">
    <name type="scientific">candidate division WWE3 bacterium GW2011_GWC2_44_9</name>
    <dbReference type="NCBI Taxonomy" id="1619125"/>
    <lineage>
        <taxon>Bacteria</taxon>
        <taxon>Katanobacteria</taxon>
    </lineage>
</organism>
<dbReference type="InterPro" id="IPR035906">
    <property type="entry name" value="MetI-like_sf"/>
</dbReference>
<comment type="similarity">
    <text evidence="7">Belongs to the binding-protein-dependent transport system permease family.</text>
</comment>
<dbReference type="PATRIC" id="fig|1619125.3.peg.494"/>
<keyword evidence="3" id="KW-1003">Cell membrane</keyword>
<dbReference type="FunFam" id="1.10.3720.10:FF:000003">
    <property type="entry name" value="Aliphatic sulfonate ABC transporter permease"/>
    <property type="match status" value="1"/>
</dbReference>
<evidence type="ECO:0000256" key="6">
    <source>
        <dbReference type="ARBA" id="ARBA00023136"/>
    </source>
</evidence>
<keyword evidence="5 7" id="KW-1133">Transmembrane helix</keyword>
<dbReference type="PROSITE" id="PS50928">
    <property type="entry name" value="ABC_TM1"/>
    <property type="match status" value="1"/>
</dbReference>
<evidence type="ECO:0000256" key="3">
    <source>
        <dbReference type="ARBA" id="ARBA00022475"/>
    </source>
</evidence>
<gene>
    <name evidence="9" type="ORF">UW82_C0025G0003</name>
</gene>
<name>A0A0G1MTY5_UNCKA</name>
<feature type="transmembrane region" description="Helical" evidence="7">
    <location>
        <begin position="165"/>
        <end position="182"/>
    </location>
</feature>
<feature type="transmembrane region" description="Helical" evidence="7">
    <location>
        <begin position="125"/>
        <end position="144"/>
    </location>
</feature>
<keyword evidence="2 7" id="KW-0813">Transport</keyword>
<feature type="domain" description="ABC transmembrane type-1" evidence="8">
    <location>
        <begin position="59"/>
        <end position="239"/>
    </location>
</feature>
<reference evidence="9 10" key="1">
    <citation type="journal article" date="2015" name="Nature">
        <title>rRNA introns, odd ribosomes, and small enigmatic genomes across a large radiation of phyla.</title>
        <authorList>
            <person name="Brown C.T."/>
            <person name="Hug L.A."/>
            <person name="Thomas B.C."/>
            <person name="Sharon I."/>
            <person name="Castelle C.J."/>
            <person name="Singh A."/>
            <person name="Wilkins M.J."/>
            <person name="Williams K.H."/>
            <person name="Banfield J.F."/>
        </authorList>
    </citation>
    <scope>NUCLEOTIDE SEQUENCE [LARGE SCALE GENOMIC DNA]</scope>
</reference>
<evidence type="ECO:0000313" key="10">
    <source>
        <dbReference type="Proteomes" id="UP000034504"/>
    </source>
</evidence>
<feature type="transmembrane region" description="Helical" evidence="7">
    <location>
        <begin position="100"/>
        <end position="119"/>
    </location>
</feature>
<dbReference type="PANTHER" id="PTHR30151">
    <property type="entry name" value="ALKANE SULFONATE ABC TRANSPORTER-RELATED, MEMBRANE SUBUNIT"/>
    <property type="match status" value="1"/>
</dbReference>
<dbReference type="Pfam" id="PF00528">
    <property type="entry name" value="BPD_transp_1"/>
    <property type="match status" value="1"/>
</dbReference>
<evidence type="ECO:0000256" key="4">
    <source>
        <dbReference type="ARBA" id="ARBA00022692"/>
    </source>
</evidence>
<dbReference type="SUPFAM" id="SSF161098">
    <property type="entry name" value="MetI-like"/>
    <property type="match status" value="1"/>
</dbReference>
<dbReference type="Gene3D" id="1.10.3720.10">
    <property type="entry name" value="MetI-like"/>
    <property type="match status" value="1"/>
</dbReference>
<evidence type="ECO:0000259" key="8">
    <source>
        <dbReference type="PROSITE" id="PS50928"/>
    </source>
</evidence>
<dbReference type="AlphaFoldDB" id="A0A0G1MTY5"/>
<dbReference type="InterPro" id="IPR000515">
    <property type="entry name" value="MetI-like"/>
</dbReference>
<accession>A0A0G1MTY5</accession>
<dbReference type="PANTHER" id="PTHR30151:SF0">
    <property type="entry name" value="ABC TRANSPORTER PERMEASE PROTEIN MJ0413-RELATED"/>
    <property type="match status" value="1"/>
</dbReference>